<protein>
    <recommendedName>
        <fullName evidence="3">30S ribosomal protein S18</fullName>
    </recommendedName>
</protein>
<dbReference type="InterPro" id="IPR036870">
    <property type="entry name" value="Ribosomal_bS18_sf"/>
</dbReference>
<evidence type="ECO:0000313" key="2">
    <source>
        <dbReference type="Proteomes" id="UP000663075"/>
    </source>
</evidence>
<dbReference type="EMBL" id="CP024850">
    <property type="protein sequence ID" value="QSF25254.1"/>
    <property type="molecule type" value="Genomic_DNA"/>
</dbReference>
<gene>
    <name evidence="1" type="ORF">CU086_00175</name>
</gene>
<dbReference type="SUPFAM" id="SSF46911">
    <property type="entry name" value="Ribosomal protein S18"/>
    <property type="match status" value="1"/>
</dbReference>
<dbReference type="Proteomes" id="UP000663075">
    <property type="component" value="Chromosome"/>
</dbReference>
<proteinExistence type="predicted"/>
<name>A0A974WKH1_9PROT</name>
<organism evidence="1 2">
    <name type="scientific">Candidatus Nasuia deltocephalincola</name>
    <dbReference type="NCBI Taxonomy" id="1160784"/>
    <lineage>
        <taxon>Bacteria</taxon>
        <taxon>Pseudomonadati</taxon>
        <taxon>Pseudomonadota</taxon>
        <taxon>Betaproteobacteria</taxon>
        <taxon>Candidatus Nasuia</taxon>
    </lineage>
</organism>
<accession>A0A974WKH1</accession>
<reference evidence="1" key="1">
    <citation type="submission" date="2017-11" db="EMBL/GenBank/DDBJ databases">
        <authorList>
            <person name="Jian Z."/>
        </authorList>
    </citation>
    <scope>NUCLEOTIDE SEQUENCE</scope>
    <source>
        <strain evidence="1">YC</strain>
    </source>
</reference>
<evidence type="ECO:0000313" key="1">
    <source>
        <dbReference type="EMBL" id="QSF25254.1"/>
    </source>
</evidence>
<sequence length="73" mass="9078">MKKLLKILSKNKNMNYDNYNFLKKFIDNQGRIVFKKKYSKFLSNSIKKKIKVLIKKYRYLSIFPYCYKHNFRL</sequence>
<keyword evidence="2" id="KW-1185">Reference proteome</keyword>
<evidence type="ECO:0008006" key="3">
    <source>
        <dbReference type="Google" id="ProtNLM"/>
    </source>
</evidence>
<dbReference type="AlphaFoldDB" id="A0A974WKH1"/>
<dbReference type="Gene3D" id="4.10.640.10">
    <property type="entry name" value="Ribosomal protein S18"/>
    <property type="match status" value="1"/>
</dbReference>